<evidence type="ECO:0000256" key="1">
    <source>
        <dbReference type="SAM" id="Coils"/>
    </source>
</evidence>
<dbReference type="EMBL" id="MN740335">
    <property type="protein sequence ID" value="QHU01174.1"/>
    <property type="molecule type" value="Genomic_DNA"/>
</dbReference>
<name>A0A6C0JC47_9ZZZZ</name>
<feature type="coiled-coil region" evidence="1">
    <location>
        <begin position="676"/>
        <end position="725"/>
    </location>
</feature>
<reference evidence="2" key="1">
    <citation type="journal article" date="2020" name="Nature">
        <title>Giant virus diversity and host interactions through global metagenomics.</title>
        <authorList>
            <person name="Schulz F."/>
            <person name="Roux S."/>
            <person name="Paez-Espino D."/>
            <person name="Jungbluth S."/>
            <person name="Walsh D.A."/>
            <person name="Denef V.J."/>
            <person name="McMahon K.D."/>
            <person name="Konstantinidis K.T."/>
            <person name="Eloe-Fadrosh E.A."/>
            <person name="Kyrpides N.C."/>
            <person name="Woyke T."/>
        </authorList>
    </citation>
    <scope>NUCLEOTIDE SEQUENCE</scope>
    <source>
        <strain evidence="2">GVMAG-M-3300025860-25</strain>
    </source>
</reference>
<dbReference type="AlphaFoldDB" id="A0A6C0JC47"/>
<organism evidence="2">
    <name type="scientific">viral metagenome</name>
    <dbReference type="NCBI Taxonomy" id="1070528"/>
    <lineage>
        <taxon>unclassified sequences</taxon>
        <taxon>metagenomes</taxon>
        <taxon>organismal metagenomes</taxon>
    </lineage>
</organism>
<accession>A0A6C0JC47</accession>
<evidence type="ECO:0000313" key="2">
    <source>
        <dbReference type="EMBL" id="QHU01174.1"/>
    </source>
</evidence>
<proteinExistence type="predicted"/>
<dbReference type="PROSITE" id="PS50231">
    <property type="entry name" value="RICIN_B_LECTIN"/>
    <property type="match status" value="1"/>
</dbReference>
<sequence>MKIIIIILLVIILIYLIRIKYENNLIHENNIIHEDFTDLEDIYKLHLYDLKQIDETTSTSINELGFKNRGDGINSFIGSFNISDNLKIESHYLKFRDIDNYYSNCFIQKYEPNVILTTTFSFKPKLRISYEILDSNNKKLSSNYIFYEQQEVIGKKLKEDRMSGDTNTLNSLVEDIINKKDILGDYKDKDTYKFAFEDFDRIDKSKKYDKSIYDGVVQTKLFISPGKYKLKILVESSDESENIPTFEMKYNFRQELKDNNIVINKSIEWIKGDETKSVSYYKINTNKLKEERLAILFPLTGYGYDDNKIFSYSYDKQKDAAIILIVKILIDMYNSNSKSYLDITSLKKLYLNKYDIDKVIKQIDITEKSLKEFIKDTKDTIYIKTIYYDLKSNKNKIEEYLKETLLEKINGYDVDYDTNIKDDLIGKTPDLYTYTYTGDFTVEPKIEPGLPPSPEPIAKKKKVVEVVKEEVVEVKPDSNPEFTNIVKDVIILIKNNFKNIIEAKNYDSLTPELIQILKNISLSSKSKNKNETKYNKVIEIILNLVDKIKDGSIDDINNLLEINATSYRFPSYILPESFSNINIMKPTLENFEGEIDLDLDLHKHTSGGRVNFGLNFGSPLNKENEGRYDEYSILSDDSKKNVLDSYHKIHSVVTKADGLVNSFVDNIDEKIKNIDYNKINSQTNDAIKQIEKTQEEMDIDYIEIESKQNEKLSRITEKVKKLEKLQNKKYLNDMDSYNSIKSYGGGNIISVKNMKNDIYNILVNDQCLDYDKKGDISIKECDNKKSQYFKMNMVENMNKYNNIVSSNSESEQVGEYDNITYPFNVLNPILHKSQCLTLNGNSIGVKECLNSNKQRWEGIKNIKLCDDFNMN</sequence>
<keyword evidence="1" id="KW-0175">Coiled coil</keyword>
<protein>
    <submittedName>
        <fullName evidence="2">Uncharacterized protein</fullName>
    </submittedName>
</protein>